<protein>
    <submittedName>
        <fullName evidence="2">Similar to RIKEN cDNA 1700022C21</fullName>
    </submittedName>
</protein>
<dbReference type="AlphaFoldDB" id="A6HWV1"/>
<dbReference type="Proteomes" id="UP000234681">
    <property type="component" value="Chromosome 1"/>
</dbReference>
<dbReference type="GeneID" id="499276"/>
<dbReference type="PANTHER" id="PTHR47509:SF1">
    <property type="entry name" value="RIKEN CDNA 4933402N03 GENE"/>
    <property type="match status" value="1"/>
</dbReference>
<feature type="region of interest" description="Disordered" evidence="1">
    <location>
        <begin position="197"/>
        <end position="238"/>
    </location>
</feature>
<dbReference type="AGR" id="RGD:1562283"/>
<reference evidence="2" key="2">
    <citation type="submission" date="2005-07" db="EMBL/GenBank/DDBJ databases">
        <authorList>
            <person name="Mural R.J."/>
            <person name="Li P.W."/>
            <person name="Adams M.D."/>
            <person name="Amanatides P.G."/>
            <person name="Baden-Tillson H."/>
            <person name="Barnstead M."/>
            <person name="Chin S.H."/>
            <person name="Dew I."/>
            <person name="Evans C.A."/>
            <person name="Ferriera S."/>
            <person name="Flanigan M."/>
            <person name="Fosler C."/>
            <person name="Glodek A."/>
            <person name="Gu Z."/>
            <person name="Holt R.A."/>
            <person name="Jennings D."/>
            <person name="Kraft C.L."/>
            <person name="Lu F."/>
            <person name="Nguyen T."/>
            <person name="Nusskern D.R."/>
            <person name="Pfannkoch C.M."/>
            <person name="Sitter C."/>
            <person name="Sutton G.G."/>
            <person name="Venter J.C."/>
            <person name="Wang Z."/>
            <person name="Woodage T."/>
            <person name="Zheng X.H."/>
            <person name="Zhong F."/>
        </authorList>
    </citation>
    <scope>NUCLEOTIDE SEQUENCE</scope>
    <source>
        <strain evidence="2">BN</strain>
    </source>
</reference>
<name>A6HWV1_RAT</name>
<evidence type="ECO:0000313" key="3">
    <source>
        <dbReference type="RGD" id="1562283"/>
    </source>
</evidence>
<dbReference type="Pfam" id="PF17658">
    <property type="entry name" value="DUF5520"/>
    <property type="match status" value="1"/>
</dbReference>
<dbReference type="RefSeq" id="NP_001388001.1">
    <property type="nucleotide sequence ID" value="NM_001401072.1"/>
</dbReference>
<feature type="compositionally biased region" description="Polar residues" evidence="1">
    <location>
        <begin position="24"/>
        <end position="42"/>
    </location>
</feature>
<proteinExistence type="predicted"/>
<dbReference type="KEGG" id="rno:499276"/>
<feature type="compositionally biased region" description="Polar residues" evidence="1">
    <location>
        <begin position="198"/>
        <end position="213"/>
    </location>
</feature>
<dbReference type="PANTHER" id="PTHR47509">
    <property type="entry name" value="MCG1612"/>
    <property type="match status" value="1"/>
</dbReference>
<dbReference type="InterPro" id="IPR040721">
    <property type="entry name" value="DUF5520"/>
</dbReference>
<dbReference type="EMBL" id="CH473953">
    <property type="protein sequence ID" value="EDM11682.1"/>
    <property type="molecule type" value="Genomic_DNA"/>
</dbReference>
<dbReference type="CTD" id="499276"/>
<feature type="region of interest" description="Disordered" evidence="1">
    <location>
        <begin position="1"/>
        <end position="42"/>
    </location>
</feature>
<accession>A6HWV1</accession>
<evidence type="ECO:0000313" key="2">
    <source>
        <dbReference type="EMBL" id="EDM11682.1"/>
    </source>
</evidence>
<dbReference type="OrthoDB" id="9446792at2759"/>
<dbReference type="OMA" id="MNVVFKS"/>
<dbReference type="RGD" id="1562283">
    <property type="gene designation" value="C1h10orf120"/>
</dbReference>
<sequence length="342" mass="39478">MIKEWENRFQRYKSQRDGNPKAQEGTTVEGQQNNKTPSWITSNGHSSIVQDFPYHKEDICTASPLGIWTAFYKSDPRIALGKYSPMEQEILQLGGVHTIAARRFLADKYYKEWRMLRELQAQSPDYKMAIELGRRSSSTCTECGLPEKIWTAKVSVPVEEFKTPCREKVDINKHIKRMELARALKNKHLSPCIERIRSATSMSGAEQDSPGTDKSSKEGESDDRDSSNKTCYREKGEANFEPTKTREVALNVIFKSEESKSCVLCHRNDRKPFLPVKRPERHITGFTNRNLFPITNFPGDLMLMNQDFRSKGIHPNDAIKIYWLPEEDRCKEHKQRPAYSPQ</sequence>
<feature type="compositionally biased region" description="Basic and acidic residues" evidence="1">
    <location>
        <begin position="1"/>
        <end position="19"/>
    </location>
</feature>
<gene>
    <name evidence="3" type="primary">C1h10orf120</name>
    <name evidence="2" type="synonym">LOC499276</name>
    <name evidence="2" type="ORF">rCG_47150</name>
</gene>
<reference evidence="2" key="1">
    <citation type="journal article" date="2005" name="Genome Res.">
        <title>Gene and alternative splicing annotation with AIR.</title>
        <authorList>
            <person name="Florea L."/>
            <person name="Di Francesco V."/>
            <person name="Miller J."/>
            <person name="Turner R."/>
            <person name="Yao A."/>
            <person name="Harris M."/>
            <person name="Walenz B."/>
            <person name="Mobarry C."/>
            <person name="Merkulov G.V."/>
            <person name="Charlab R."/>
            <person name="Dew I."/>
            <person name="Deng Z."/>
            <person name="Istrail S."/>
            <person name="Li P."/>
            <person name="Sutton G."/>
        </authorList>
    </citation>
    <scope>NUCLEOTIDE SEQUENCE</scope>
    <source>
        <strain evidence="2">BN</strain>
    </source>
</reference>
<evidence type="ECO:0000256" key="1">
    <source>
        <dbReference type="SAM" id="MobiDB-lite"/>
    </source>
</evidence>
<feature type="compositionally biased region" description="Basic and acidic residues" evidence="1">
    <location>
        <begin position="214"/>
        <end position="238"/>
    </location>
</feature>
<organism evidence="2">
    <name type="scientific">Rattus norvegicus</name>
    <name type="common">Rat</name>
    <dbReference type="NCBI Taxonomy" id="10116"/>
    <lineage>
        <taxon>Eukaryota</taxon>
        <taxon>Metazoa</taxon>
        <taxon>Chordata</taxon>
        <taxon>Craniata</taxon>
        <taxon>Vertebrata</taxon>
        <taxon>Euteleostomi</taxon>
        <taxon>Mammalia</taxon>
        <taxon>Eutheria</taxon>
        <taxon>Euarchontoglires</taxon>
        <taxon>Glires</taxon>
        <taxon>Rodentia</taxon>
        <taxon>Myomorpha</taxon>
        <taxon>Muroidea</taxon>
        <taxon>Muridae</taxon>
        <taxon>Murinae</taxon>
        <taxon>Rattus</taxon>
    </lineage>
</organism>